<evidence type="ECO:0000259" key="3">
    <source>
        <dbReference type="PROSITE" id="PS50977"/>
    </source>
</evidence>
<dbReference type="SUPFAM" id="SSF46689">
    <property type="entry name" value="Homeodomain-like"/>
    <property type="match status" value="1"/>
</dbReference>
<comment type="caution">
    <text evidence="4">The sequence shown here is derived from an EMBL/GenBank/DDBJ whole genome shotgun (WGS) entry which is preliminary data.</text>
</comment>
<dbReference type="InterPro" id="IPR039532">
    <property type="entry name" value="TetR_C_Firmicutes"/>
</dbReference>
<dbReference type="PROSITE" id="PS50977">
    <property type="entry name" value="HTH_TETR_2"/>
    <property type="match status" value="1"/>
</dbReference>
<dbReference type="PANTHER" id="PTHR43479:SF11">
    <property type="entry name" value="ACREF_ENVCD OPERON REPRESSOR-RELATED"/>
    <property type="match status" value="1"/>
</dbReference>
<accession>A0A927WE12</accession>
<evidence type="ECO:0000313" key="4">
    <source>
        <dbReference type="EMBL" id="MBE6084962.1"/>
    </source>
</evidence>
<feature type="DNA-binding region" description="H-T-H motif" evidence="2">
    <location>
        <begin position="24"/>
        <end position="43"/>
    </location>
</feature>
<dbReference type="InterPro" id="IPR050624">
    <property type="entry name" value="HTH-type_Tx_Regulator"/>
</dbReference>
<organism evidence="4 5">
    <name type="scientific">Selenomonas ruminantium</name>
    <dbReference type="NCBI Taxonomy" id="971"/>
    <lineage>
        <taxon>Bacteria</taxon>
        <taxon>Bacillati</taxon>
        <taxon>Bacillota</taxon>
        <taxon>Negativicutes</taxon>
        <taxon>Selenomonadales</taxon>
        <taxon>Selenomonadaceae</taxon>
        <taxon>Selenomonas</taxon>
    </lineage>
</organism>
<dbReference type="AlphaFoldDB" id="A0A927WE12"/>
<evidence type="ECO:0000313" key="5">
    <source>
        <dbReference type="Proteomes" id="UP000772151"/>
    </source>
</evidence>
<dbReference type="Gene3D" id="1.10.357.10">
    <property type="entry name" value="Tetracycline Repressor, domain 2"/>
    <property type="match status" value="1"/>
</dbReference>
<dbReference type="Pfam" id="PF00440">
    <property type="entry name" value="TetR_N"/>
    <property type="match status" value="1"/>
</dbReference>
<evidence type="ECO:0000256" key="1">
    <source>
        <dbReference type="ARBA" id="ARBA00023125"/>
    </source>
</evidence>
<reference evidence="4" key="1">
    <citation type="submission" date="2019-04" db="EMBL/GenBank/DDBJ databases">
        <title>Evolution of Biomass-Degrading Anaerobic Consortia Revealed by Metagenomics.</title>
        <authorList>
            <person name="Peng X."/>
        </authorList>
    </citation>
    <scope>NUCLEOTIDE SEQUENCE</scope>
    <source>
        <strain evidence="4">SIG242</strain>
    </source>
</reference>
<feature type="domain" description="HTH tetR-type" evidence="3">
    <location>
        <begin position="1"/>
        <end position="61"/>
    </location>
</feature>
<dbReference type="EMBL" id="SVCA01000004">
    <property type="protein sequence ID" value="MBE6084962.1"/>
    <property type="molecule type" value="Genomic_DNA"/>
</dbReference>
<dbReference type="InterPro" id="IPR009057">
    <property type="entry name" value="Homeodomain-like_sf"/>
</dbReference>
<keyword evidence="1 2" id="KW-0238">DNA-binding</keyword>
<dbReference type="RefSeq" id="WP_303669038.1">
    <property type="nucleotide sequence ID" value="NZ_SVCA01000004.1"/>
</dbReference>
<name>A0A927WE12_SELRU</name>
<dbReference type="Proteomes" id="UP000772151">
    <property type="component" value="Unassembled WGS sequence"/>
</dbReference>
<evidence type="ECO:0000256" key="2">
    <source>
        <dbReference type="PROSITE-ProRule" id="PRU00335"/>
    </source>
</evidence>
<sequence>MNAQKFIKKAAYEVIVKKPVEDVTLKEILAIAEVSKQTFYRYYKDKYELANEIYAQLTQQGIIEPEKIQNEDDWRNLYLKQFTAFREHMDFVRHLYSSRETGCTVDFEIASTIRFDKAILSRKGADLKNPRIIFAIEAKDVGGTYAMRDWILAGMQVEDEEMVERFRLIIPQILVPYFL</sequence>
<dbReference type="Pfam" id="PF14278">
    <property type="entry name" value="TetR_C_8"/>
    <property type="match status" value="1"/>
</dbReference>
<protein>
    <submittedName>
        <fullName evidence="4">TetR/AcrR family transcriptional regulator</fullName>
    </submittedName>
</protein>
<dbReference type="PANTHER" id="PTHR43479">
    <property type="entry name" value="ACREF/ENVCD OPERON REPRESSOR-RELATED"/>
    <property type="match status" value="1"/>
</dbReference>
<dbReference type="GO" id="GO:0003677">
    <property type="term" value="F:DNA binding"/>
    <property type="evidence" value="ECO:0007669"/>
    <property type="project" value="UniProtKB-UniRule"/>
</dbReference>
<gene>
    <name evidence="4" type="ORF">E7203_05750</name>
</gene>
<proteinExistence type="predicted"/>
<dbReference type="InterPro" id="IPR001647">
    <property type="entry name" value="HTH_TetR"/>
</dbReference>